<feature type="region of interest" description="Disordered" evidence="1">
    <location>
        <begin position="1"/>
        <end position="24"/>
    </location>
</feature>
<gene>
    <name evidence="3" type="ORF">B9Q04_11000</name>
</gene>
<dbReference type="EMBL" id="NEXF01000256">
    <property type="protein sequence ID" value="PSO07422.1"/>
    <property type="molecule type" value="Genomic_DNA"/>
</dbReference>
<dbReference type="InterPro" id="IPR027417">
    <property type="entry name" value="P-loop_NTPase"/>
</dbReference>
<evidence type="ECO:0000259" key="2">
    <source>
        <dbReference type="Pfam" id="PF13476"/>
    </source>
</evidence>
<evidence type="ECO:0000313" key="4">
    <source>
        <dbReference type="Proteomes" id="UP000242015"/>
    </source>
</evidence>
<reference evidence="3 4" key="1">
    <citation type="submission" date="2017-04" db="EMBL/GenBank/DDBJ databases">
        <title>Novel microbial lineages endemic to geothermal iron-oxide mats fill important gaps in the evolutionary history of Archaea.</title>
        <authorList>
            <person name="Jay Z.J."/>
            <person name="Beam J.P."/>
            <person name="Dlakic M."/>
            <person name="Rusch D.B."/>
            <person name="Kozubal M.A."/>
            <person name="Inskeep W.P."/>
        </authorList>
    </citation>
    <scope>NUCLEOTIDE SEQUENCE [LARGE SCALE GENOMIC DNA]</scope>
    <source>
        <strain evidence="3">BE_D</strain>
    </source>
</reference>
<name>A0A2R6C938_9ARCH</name>
<accession>A0A2R6C938</accession>
<dbReference type="Proteomes" id="UP000242015">
    <property type="component" value="Unassembled WGS sequence"/>
</dbReference>
<organism evidence="3 4">
    <name type="scientific">Candidatus Marsarchaeota G2 archaeon BE_D</name>
    <dbReference type="NCBI Taxonomy" id="1978158"/>
    <lineage>
        <taxon>Archaea</taxon>
        <taxon>Candidatus Marsarchaeota</taxon>
        <taxon>Candidatus Marsarchaeota group 2</taxon>
    </lineage>
</organism>
<evidence type="ECO:0000313" key="3">
    <source>
        <dbReference type="EMBL" id="PSO07422.1"/>
    </source>
</evidence>
<evidence type="ECO:0000256" key="1">
    <source>
        <dbReference type="SAM" id="MobiDB-lite"/>
    </source>
</evidence>
<dbReference type="SUPFAM" id="SSF52540">
    <property type="entry name" value="P-loop containing nucleoside triphosphate hydrolases"/>
    <property type="match status" value="1"/>
</dbReference>
<feature type="compositionally biased region" description="Polar residues" evidence="1">
    <location>
        <begin position="12"/>
        <end position="24"/>
    </location>
</feature>
<proteinExistence type="predicted"/>
<comment type="caution">
    <text evidence="3">The sequence shown here is derived from an EMBL/GenBank/DDBJ whole genome shotgun (WGS) entry which is preliminary data.</text>
</comment>
<feature type="region of interest" description="Disordered" evidence="1">
    <location>
        <begin position="343"/>
        <end position="382"/>
    </location>
</feature>
<dbReference type="AlphaFoldDB" id="A0A2R6C938"/>
<sequence>MTVGRRTPKRPNGSSPTSDTTPQNVFNHLKPVCNVRIERVVAQNFLSFEELDLALDLKINVVVGPNGSGKTNLIRLLEYVAHEVAGERFEPASYLKWGAEGFKVEVHCTLTDEEIKLIAGLLTLGCLLETHGFTPLSWDQEEVKKLGAGEATWIKQKLCLRLGADLFKLEKNFRISVEWVRFQSGPRTSVEVKFAGARRQLFLYDHSLRYTMSENTSGSCHLGDIVVHSALKKVMGASNLSELASTTLEPADILKTMDDLYSHGNQAHPFSITLQNVELNPNRIGGLSYLDDGEKTRALKLLEDVRRELERRRFGGAQVSLLELLKGIYSDSLIVVRSPRPPVAAVSEPTDHRASTTSVIPHPNGVSGRERRRSVQRPAQLR</sequence>
<dbReference type="InterPro" id="IPR038729">
    <property type="entry name" value="Rad50/SbcC_AAA"/>
</dbReference>
<dbReference type="GO" id="GO:0006302">
    <property type="term" value="P:double-strand break repair"/>
    <property type="evidence" value="ECO:0007669"/>
    <property type="project" value="InterPro"/>
</dbReference>
<protein>
    <recommendedName>
        <fullName evidence="2">Rad50/SbcC-type AAA domain-containing protein</fullName>
    </recommendedName>
</protein>
<dbReference type="GO" id="GO:0016887">
    <property type="term" value="F:ATP hydrolysis activity"/>
    <property type="evidence" value="ECO:0007669"/>
    <property type="project" value="InterPro"/>
</dbReference>
<dbReference type="Pfam" id="PF13476">
    <property type="entry name" value="AAA_23"/>
    <property type="match status" value="1"/>
</dbReference>
<feature type="domain" description="Rad50/SbcC-type AAA" evidence="2">
    <location>
        <begin position="41"/>
        <end position="94"/>
    </location>
</feature>
<dbReference type="Gene3D" id="3.40.50.300">
    <property type="entry name" value="P-loop containing nucleotide triphosphate hydrolases"/>
    <property type="match status" value="1"/>
</dbReference>